<evidence type="ECO:0000256" key="10">
    <source>
        <dbReference type="RuleBase" id="RU363038"/>
    </source>
</evidence>
<keyword evidence="5 10" id="KW-0067">ATP-binding</keyword>
<protein>
    <recommendedName>
        <fullName evidence="2 9">Arginine--tRNA ligase</fullName>
        <ecNumber evidence="2 9">6.1.1.19</ecNumber>
    </recommendedName>
</protein>
<accession>A0A2M7VF11</accession>
<dbReference type="InterPro" id="IPR014729">
    <property type="entry name" value="Rossmann-like_a/b/a_fold"/>
</dbReference>
<feature type="domain" description="DALR anticodon binding" evidence="11">
    <location>
        <begin position="424"/>
        <end position="534"/>
    </location>
</feature>
<dbReference type="SMART" id="SM00836">
    <property type="entry name" value="DALR_1"/>
    <property type="match status" value="1"/>
</dbReference>
<evidence type="ECO:0000313" key="13">
    <source>
        <dbReference type="EMBL" id="PIZ99144.1"/>
    </source>
</evidence>
<dbReference type="InterPro" id="IPR009080">
    <property type="entry name" value="tRNAsynth_Ia_anticodon-bd"/>
</dbReference>
<evidence type="ECO:0000256" key="4">
    <source>
        <dbReference type="ARBA" id="ARBA00022741"/>
    </source>
</evidence>
<dbReference type="InterPro" id="IPR036695">
    <property type="entry name" value="Arg-tRNA-synth_N_sf"/>
</dbReference>
<dbReference type="PANTHER" id="PTHR11956">
    <property type="entry name" value="ARGINYL-TRNA SYNTHETASE"/>
    <property type="match status" value="1"/>
</dbReference>
<dbReference type="Pfam" id="PF03485">
    <property type="entry name" value="Arg_tRNA_synt_N"/>
    <property type="match status" value="1"/>
</dbReference>
<reference evidence="14" key="1">
    <citation type="submission" date="2017-09" db="EMBL/GenBank/DDBJ databases">
        <title>Depth-based differentiation of microbial function through sediment-hosted aquifers and enrichment of novel symbionts in the deep terrestrial subsurface.</title>
        <authorList>
            <person name="Probst A.J."/>
            <person name="Ladd B."/>
            <person name="Jarett J.K."/>
            <person name="Geller-Mcgrath D.E."/>
            <person name="Sieber C.M.K."/>
            <person name="Emerson J.B."/>
            <person name="Anantharaman K."/>
            <person name="Thomas B.C."/>
            <person name="Malmstrom R."/>
            <person name="Stieglmeier M."/>
            <person name="Klingl A."/>
            <person name="Woyke T."/>
            <person name="Ryan C.M."/>
            <person name="Banfield J.F."/>
        </authorList>
    </citation>
    <scope>NUCLEOTIDE SEQUENCE [LARGE SCALE GENOMIC DNA]</scope>
</reference>
<sequence length="536" mass="61447">MTTKEKIQIIIQRAVQKISWPPDVSLEINYPSSINFGHYSCNIAMILARSLKKSPQELAQELKTELLKDQEVLTTFSKVEVAGPGFLNFHLSTRYLEQELLAINKQKAKYGQSKLAKKEKVMIEFISANPTGPLTLANGRGGFCGDVLANVLQRCGYTVSREYYINDAGNQIVTLGKSVLAAAKKIPDDESYYHGEYIKDWLQQRQLKLDNYLNKPEELGQKVAEDIFTQSIKPVISSGMKIAFDRYYSEYQELHQKDQIKKVLTLLKKSGHVYQSEQAWWFASTKFGDDKDRVLLTADERPTYFLVDIAYHLDKAQRGFNNMIDIWGADHAGYVARLKSAVKVIQPQVQLEVIIMQLVRLISGGKEFKMSKRQGTYVTMDYLLKILPLDVVRWFFVMYTANTHFDFNLDLAKDKSEKNPVYYVQYAHARISSIIHKTAKLKINKTSLSDAEAEGLYLLLRWPELLKEIGVTWQLNLITSYLLELTKSFHQYYQAYRVMENDEVASHRLNIVKGYQIVLADLLATLGISAPDKMEK</sequence>
<dbReference type="PANTHER" id="PTHR11956:SF5">
    <property type="entry name" value="ARGININE--TRNA LIGASE, CYTOPLASMIC"/>
    <property type="match status" value="1"/>
</dbReference>
<evidence type="ECO:0000256" key="7">
    <source>
        <dbReference type="ARBA" id="ARBA00023146"/>
    </source>
</evidence>
<dbReference type="CDD" id="cd00671">
    <property type="entry name" value="ArgRS_core"/>
    <property type="match status" value="1"/>
</dbReference>
<dbReference type="EMBL" id="PFPO01000046">
    <property type="protein sequence ID" value="PIZ99144.1"/>
    <property type="molecule type" value="Genomic_DNA"/>
</dbReference>
<evidence type="ECO:0000259" key="11">
    <source>
        <dbReference type="SMART" id="SM00836"/>
    </source>
</evidence>
<dbReference type="GO" id="GO:0006420">
    <property type="term" value="P:arginyl-tRNA aminoacylation"/>
    <property type="evidence" value="ECO:0007669"/>
    <property type="project" value="UniProtKB-UniRule"/>
</dbReference>
<dbReference type="InterPro" id="IPR008909">
    <property type="entry name" value="DALR_anticod-bd"/>
</dbReference>
<evidence type="ECO:0000313" key="14">
    <source>
        <dbReference type="Proteomes" id="UP000230405"/>
    </source>
</evidence>
<dbReference type="Pfam" id="PF05746">
    <property type="entry name" value="DALR_1"/>
    <property type="match status" value="1"/>
</dbReference>
<keyword evidence="6 10" id="KW-0648">Protein biosynthesis</keyword>
<dbReference type="NCBIfam" id="TIGR00456">
    <property type="entry name" value="argS"/>
    <property type="match status" value="1"/>
</dbReference>
<dbReference type="Gene3D" id="3.40.50.620">
    <property type="entry name" value="HUPs"/>
    <property type="match status" value="1"/>
</dbReference>
<dbReference type="Proteomes" id="UP000230405">
    <property type="component" value="Unassembled WGS sequence"/>
</dbReference>
<dbReference type="AlphaFoldDB" id="A0A2M7VF11"/>
<dbReference type="GO" id="GO:0004814">
    <property type="term" value="F:arginine-tRNA ligase activity"/>
    <property type="evidence" value="ECO:0007669"/>
    <property type="project" value="UniProtKB-UniRule"/>
</dbReference>
<dbReference type="EC" id="6.1.1.19" evidence="2 9"/>
<keyword evidence="7 10" id="KW-0030">Aminoacyl-tRNA synthetase</keyword>
<evidence type="ECO:0000256" key="9">
    <source>
        <dbReference type="NCBIfam" id="TIGR00456"/>
    </source>
</evidence>
<keyword evidence="4 10" id="KW-0547">Nucleotide-binding</keyword>
<evidence type="ECO:0000259" key="12">
    <source>
        <dbReference type="SMART" id="SM01016"/>
    </source>
</evidence>
<dbReference type="GO" id="GO:0005524">
    <property type="term" value="F:ATP binding"/>
    <property type="evidence" value="ECO:0007669"/>
    <property type="project" value="UniProtKB-KW"/>
</dbReference>
<dbReference type="SUPFAM" id="SSF52374">
    <property type="entry name" value="Nucleotidylyl transferase"/>
    <property type="match status" value="1"/>
</dbReference>
<dbReference type="InterPro" id="IPR005148">
    <property type="entry name" value="Arg-tRNA-synth_N"/>
</dbReference>
<feature type="domain" description="Arginyl tRNA synthetase N-terminal" evidence="12">
    <location>
        <begin position="5"/>
        <end position="91"/>
    </location>
</feature>
<dbReference type="GO" id="GO:0005737">
    <property type="term" value="C:cytoplasm"/>
    <property type="evidence" value="ECO:0007669"/>
    <property type="project" value="UniProtKB-UniRule"/>
</dbReference>
<dbReference type="InterPro" id="IPR035684">
    <property type="entry name" value="ArgRS_core"/>
</dbReference>
<evidence type="ECO:0000256" key="2">
    <source>
        <dbReference type="ARBA" id="ARBA00012837"/>
    </source>
</evidence>
<evidence type="ECO:0000256" key="6">
    <source>
        <dbReference type="ARBA" id="ARBA00022917"/>
    </source>
</evidence>
<organism evidence="13 14">
    <name type="scientific">Candidatus Komeilibacteria bacterium CG_4_10_14_0_2_um_filter_37_10</name>
    <dbReference type="NCBI Taxonomy" id="1974470"/>
    <lineage>
        <taxon>Bacteria</taxon>
        <taxon>Candidatus Komeiliibacteriota</taxon>
    </lineage>
</organism>
<gene>
    <name evidence="13" type="ORF">COX77_02495</name>
</gene>
<proteinExistence type="inferred from homology"/>
<dbReference type="SUPFAM" id="SSF47323">
    <property type="entry name" value="Anticodon-binding domain of a subclass of class I aminoacyl-tRNA synthetases"/>
    <property type="match status" value="1"/>
</dbReference>
<dbReference type="SMART" id="SM01016">
    <property type="entry name" value="Arg_tRNA_synt_N"/>
    <property type="match status" value="1"/>
</dbReference>
<comment type="catalytic activity">
    <reaction evidence="8">
        <text>tRNA(Arg) + L-arginine + ATP = L-arginyl-tRNA(Arg) + AMP + diphosphate</text>
        <dbReference type="Rhea" id="RHEA:20301"/>
        <dbReference type="Rhea" id="RHEA-COMP:9658"/>
        <dbReference type="Rhea" id="RHEA-COMP:9673"/>
        <dbReference type="ChEBI" id="CHEBI:30616"/>
        <dbReference type="ChEBI" id="CHEBI:32682"/>
        <dbReference type="ChEBI" id="CHEBI:33019"/>
        <dbReference type="ChEBI" id="CHEBI:78442"/>
        <dbReference type="ChEBI" id="CHEBI:78513"/>
        <dbReference type="ChEBI" id="CHEBI:456215"/>
        <dbReference type="EC" id="6.1.1.19"/>
    </reaction>
</comment>
<dbReference type="Pfam" id="PF00750">
    <property type="entry name" value="tRNA-synt_1d"/>
    <property type="match status" value="1"/>
</dbReference>
<dbReference type="InterPro" id="IPR001278">
    <property type="entry name" value="Arg-tRNA-ligase"/>
</dbReference>
<comment type="similarity">
    <text evidence="1 10">Belongs to the class-I aminoacyl-tRNA synthetase family.</text>
</comment>
<dbReference type="PRINTS" id="PR01038">
    <property type="entry name" value="TRNASYNTHARG"/>
</dbReference>
<evidence type="ECO:0000256" key="8">
    <source>
        <dbReference type="ARBA" id="ARBA00049339"/>
    </source>
</evidence>
<keyword evidence="3 10" id="KW-0436">Ligase</keyword>
<name>A0A2M7VF11_9BACT</name>
<dbReference type="Gene3D" id="1.10.730.10">
    <property type="entry name" value="Isoleucyl-tRNA Synthetase, Domain 1"/>
    <property type="match status" value="1"/>
</dbReference>
<dbReference type="Gene3D" id="3.30.1360.70">
    <property type="entry name" value="Arginyl tRNA synthetase N-terminal domain"/>
    <property type="match status" value="1"/>
</dbReference>
<dbReference type="SUPFAM" id="SSF55190">
    <property type="entry name" value="Arginyl-tRNA synthetase (ArgRS), N-terminal 'additional' domain"/>
    <property type="match status" value="1"/>
</dbReference>
<evidence type="ECO:0000256" key="1">
    <source>
        <dbReference type="ARBA" id="ARBA00005594"/>
    </source>
</evidence>
<evidence type="ECO:0000256" key="5">
    <source>
        <dbReference type="ARBA" id="ARBA00022840"/>
    </source>
</evidence>
<comment type="caution">
    <text evidence="13">The sequence shown here is derived from an EMBL/GenBank/DDBJ whole genome shotgun (WGS) entry which is preliminary data.</text>
</comment>
<evidence type="ECO:0000256" key="3">
    <source>
        <dbReference type="ARBA" id="ARBA00022598"/>
    </source>
</evidence>